<dbReference type="KEGG" id="msd:MYSTI_01801"/>
<gene>
    <name evidence="2" type="ordered locus">MYSTI_01801</name>
</gene>
<dbReference type="Proteomes" id="UP000011131">
    <property type="component" value="Chromosome"/>
</dbReference>
<dbReference type="OrthoDB" id="5242130at2"/>
<dbReference type="eggNOG" id="COG0823">
    <property type="taxonomic scope" value="Bacteria"/>
</dbReference>
<feature type="chain" id="PRO_5003983884" evidence="1">
    <location>
        <begin position="23"/>
        <end position="496"/>
    </location>
</feature>
<feature type="signal peptide" evidence="1">
    <location>
        <begin position="1"/>
        <end position="22"/>
    </location>
</feature>
<dbReference type="HOGENOM" id="CLU_043792_0_0_7"/>
<evidence type="ECO:0000256" key="1">
    <source>
        <dbReference type="SAM" id="SignalP"/>
    </source>
</evidence>
<name>L7U4P5_MYXSD</name>
<keyword evidence="1" id="KW-0732">Signal</keyword>
<organism evidence="2 3">
    <name type="scientific">Myxococcus stipitatus (strain DSM 14675 / JCM 12634 / Mx s8)</name>
    <dbReference type="NCBI Taxonomy" id="1278073"/>
    <lineage>
        <taxon>Bacteria</taxon>
        <taxon>Pseudomonadati</taxon>
        <taxon>Myxococcota</taxon>
        <taxon>Myxococcia</taxon>
        <taxon>Myxococcales</taxon>
        <taxon>Cystobacterineae</taxon>
        <taxon>Myxococcaceae</taxon>
        <taxon>Myxococcus</taxon>
    </lineage>
</organism>
<dbReference type="EMBL" id="CP004025">
    <property type="protein sequence ID" value="AGC43133.1"/>
    <property type="molecule type" value="Genomic_DNA"/>
</dbReference>
<keyword evidence="3" id="KW-1185">Reference proteome</keyword>
<dbReference type="STRING" id="1278073.MYSTI_01801"/>
<keyword evidence="2" id="KW-0449">Lipoprotein</keyword>
<dbReference type="PATRIC" id="fig|1278073.3.peg.1850"/>
<sequence length="496" mass="52440">MRGTLCCALLGMGLGAFDGALARTDSDVGEASARACPPGEASRIQVVTPPGSGPVIISGRMLGTDSLVSARGRLFFGTNFLDGTSVLWSTDGTPQGTSEVKKFSPAPIGPPRMGGLVAAGSRVFFEFQDPATGNELWVSNGTEAGTRLVKDLSPGPESTWFHHITALDGLLVFVRTVSGSAPHFPLYEVWRSDGTSSGTFRVAVLPSGFQVRYVSLTVDHALHLFLSSGSQGTELWRTDGTSSGTFAVKKLDAANTSVNDVSHAGDLGLFVLDDSPNAEVWKTDGTRDGTLRLESFGSPTRLLGTLGSQVYLATASSDSRFLHINRVSLSGGGKTRITTLPNPFADKPEATPYIQRTTRSGGKLYFSMAISDTGPAPRDVSLWVTDGTADGTKRLHHPLSLGDEYFSPLFAATNGTVFFTASTDGLYPEPWFTRGTLSTTGQLADISPGTFGSAPDGFAQRGDHVFFFAHDDTGETQLWGAPIQLTCPPGPAESEE</sequence>
<evidence type="ECO:0000313" key="2">
    <source>
        <dbReference type="EMBL" id="AGC43133.1"/>
    </source>
</evidence>
<evidence type="ECO:0000313" key="3">
    <source>
        <dbReference type="Proteomes" id="UP000011131"/>
    </source>
</evidence>
<accession>L7U4P5</accession>
<dbReference type="AlphaFoldDB" id="L7U4P5"/>
<reference evidence="2 3" key="1">
    <citation type="journal article" date="2013" name="Genome Announc.">
        <title>Complete genome sequence of Myxococcus stipitatus strain DSM 14675, a fruiting myxobacterium.</title>
        <authorList>
            <person name="Huntley S."/>
            <person name="Kneip S."/>
            <person name="Treuner-Lange A."/>
            <person name="Sogaard-Andersen L."/>
        </authorList>
    </citation>
    <scope>NUCLEOTIDE SEQUENCE [LARGE SCALE GENOMIC DNA]</scope>
    <source>
        <strain evidence="3">DSM 14675 / JCM 12634 / Mx s8</strain>
    </source>
</reference>
<protein>
    <submittedName>
        <fullName evidence="2">Putative lipoprotein</fullName>
    </submittedName>
</protein>
<proteinExistence type="predicted"/>